<gene>
    <name evidence="2" type="ORF">EVOR1521_LOCUS4849</name>
</gene>
<name>A0AA36HUJ2_9DINO</name>
<sequence>MAWHLNAIVLWLEPPGGLHRTVSFLIQVWVITATMLLVATLFNASEPNSIGIAGMAACIIFAASYFSGGSILNFIWMMAVSSTVSLGLVWCSVHFAGQIKALVD</sequence>
<accession>A0AA36HUJ2</accession>
<dbReference type="Proteomes" id="UP001178507">
    <property type="component" value="Unassembled WGS sequence"/>
</dbReference>
<comment type="caution">
    <text evidence="2">The sequence shown here is derived from an EMBL/GenBank/DDBJ whole genome shotgun (WGS) entry which is preliminary data.</text>
</comment>
<keyword evidence="1" id="KW-0472">Membrane</keyword>
<keyword evidence="3" id="KW-1185">Reference proteome</keyword>
<evidence type="ECO:0000256" key="1">
    <source>
        <dbReference type="SAM" id="Phobius"/>
    </source>
</evidence>
<protein>
    <submittedName>
        <fullName evidence="2">Uncharacterized protein</fullName>
    </submittedName>
</protein>
<evidence type="ECO:0000313" key="2">
    <source>
        <dbReference type="EMBL" id="CAJ1375611.1"/>
    </source>
</evidence>
<dbReference type="AlphaFoldDB" id="A0AA36HUJ2"/>
<feature type="transmembrane region" description="Helical" evidence="1">
    <location>
        <begin position="22"/>
        <end position="42"/>
    </location>
</feature>
<feature type="transmembrane region" description="Helical" evidence="1">
    <location>
        <begin position="49"/>
        <end position="68"/>
    </location>
</feature>
<keyword evidence="1" id="KW-0812">Transmembrane</keyword>
<feature type="transmembrane region" description="Helical" evidence="1">
    <location>
        <begin position="74"/>
        <end position="96"/>
    </location>
</feature>
<keyword evidence="1" id="KW-1133">Transmembrane helix</keyword>
<proteinExistence type="predicted"/>
<reference evidence="2" key="1">
    <citation type="submission" date="2023-08" db="EMBL/GenBank/DDBJ databases">
        <authorList>
            <person name="Chen Y."/>
            <person name="Shah S."/>
            <person name="Dougan E. K."/>
            <person name="Thang M."/>
            <person name="Chan C."/>
        </authorList>
    </citation>
    <scope>NUCLEOTIDE SEQUENCE</scope>
</reference>
<evidence type="ECO:0000313" key="3">
    <source>
        <dbReference type="Proteomes" id="UP001178507"/>
    </source>
</evidence>
<organism evidence="2 3">
    <name type="scientific">Effrenium voratum</name>
    <dbReference type="NCBI Taxonomy" id="2562239"/>
    <lineage>
        <taxon>Eukaryota</taxon>
        <taxon>Sar</taxon>
        <taxon>Alveolata</taxon>
        <taxon>Dinophyceae</taxon>
        <taxon>Suessiales</taxon>
        <taxon>Symbiodiniaceae</taxon>
        <taxon>Effrenium</taxon>
    </lineage>
</organism>
<dbReference type="EMBL" id="CAUJNA010000333">
    <property type="protein sequence ID" value="CAJ1375611.1"/>
    <property type="molecule type" value="Genomic_DNA"/>
</dbReference>